<evidence type="ECO:0000313" key="2">
    <source>
        <dbReference type="EMBL" id="MDQ0317317.1"/>
    </source>
</evidence>
<sequence>MHHAFKLSLAGALAAVAATAAPLPAAAQSTDYLISQLQRSTPNCRQNPDYGWQGRVSGQREVNSASRPISFAGCFPTEQECETWRKSALPFVTGRIIYNACMPRK</sequence>
<keyword evidence="1" id="KW-0732">Signal</keyword>
<dbReference type="Proteomes" id="UP001229244">
    <property type="component" value="Unassembled WGS sequence"/>
</dbReference>
<organism evidence="2 3">
    <name type="scientific">Amorphus orientalis</name>
    <dbReference type="NCBI Taxonomy" id="649198"/>
    <lineage>
        <taxon>Bacteria</taxon>
        <taxon>Pseudomonadati</taxon>
        <taxon>Pseudomonadota</taxon>
        <taxon>Alphaproteobacteria</taxon>
        <taxon>Hyphomicrobiales</taxon>
        <taxon>Amorphaceae</taxon>
        <taxon>Amorphus</taxon>
    </lineage>
</organism>
<feature type="signal peptide" evidence="1">
    <location>
        <begin position="1"/>
        <end position="27"/>
    </location>
</feature>
<dbReference type="EMBL" id="JAUSUL010000005">
    <property type="protein sequence ID" value="MDQ0317317.1"/>
    <property type="molecule type" value="Genomic_DNA"/>
</dbReference>
<dbReference type="AlphaFoldDB" id="A0AAE3VSD6"/>
<dbReference type="RefSeq" id="WP_306887234.1">
    <property type="nucleotide sequence ID" value="NZ_JAUSUL010000005.1"/>
</dbReference>
<feature type="chain" id="PRO_5042101687" evidence="1">
    <location>
        <begin position="28"/>
        <end position="105"/>
    </location>
</feature>
<evidence type="ECO:0000313" key="3">
    <source>
        <dbReference type="Proteomes" id="UP001229244"/>
    </source>
</evidence>
<evidence type="ECO:0000256" key="1">
    <source>
        <dbReference type="SAM" id="SignalP"/>
    </source>
</evidence>
<proteinExistence type="predicted"/>
<gene>
    <name evidence="2" type="ORF">J2S73_003801</name>
</gene>
<keyword evidence="3" id="KW-1185">Reference proteome</keyword>
<accession>A0AAE3VSD6</accession>
<protein>
    <submittedName>
        <fullName evidence="2">Uncharacterized protein</fullName>
    </submittedName>
</protein>
<name>A0AAE3VSD6_9HYPH</name>
<reference evidence="2" key="1">
    <citation type="submission" date="2023-07" db="EMBL/GenBank/DDBJ databases">
        <title>Genomic Encyclopedia of Type Strains, Phase IV (KMG-IV): sequencing the most valuable type-strain genomes for metagenomic binning, comparative biology and taxonomic classification.</title>
        <authorList>
            <person name="Goeker M."/>
        </authorList>
    </citation>
    <scope>NUCLEOTIDE SEQUENCE</scope>
    <source>
        <strain evidence="2">DSM 21202</strain>
    </source>
</reference>
<comment type="caution">
    <text evidence="2">The sequence shown here is derived from an EMBL/GenBank/DDBJ whole genome shotgun (WGS) entry which is preliminary data.</text>
</comment>